<evidence type="ECO:0000256" key="6">
    <source>
        <dbReference type="ARBA" id="ARBA00023139"/>
    </source>
</evidence>
<feature type="transmembrane region" description="Helical" evidence="11">
    <location>
        <begin position="339"/>
        <end position="361"/>
    </location>
</feature>
<dbReference type="PROSITE" id="PS50216">
    <property type="entry name" value="DHHC"/>
    <property type="match status" value="1"/>
</dbReference>
<comment type="similarity">
    <text evidence="9">Belongs to the DHHC palmitoyltransferase family. ERF2/ZDHHC9 subfamily.</text>
</comment>
<evidence type="ECO:0000256" key="3">
    <source>
        <dbReference type="ARBA" id="ARBA00022692"/>
    </source>
</evidence>
<feature type="compositionally biased region" description="Basic and acidic residues" evidence="12">
    <location>
        <begin position="247"/>
        <end position="260"/>
    </location>
</feature>
<evidence type="ECO:0000313" key="14">
    <source>
        <dbReference type="EMBL" id="KJK67758.1"/>
    </source>
</evidence>
<proteinExistence type="inferred from homology"/>
<dbReference type="GO" id="GO:0019706">
    <property type="term" value="F:protein-cysteine S-palmitoyltransferase activity"/>
    <property type="evidence" value="ECO:0007669"/>
    <property type="project" value="UniProtKB-EC"/>
</dbReference>
<name>A0A0F0IPE6_ASPPU</name>
<feature type="compositionally biased region" description="Polar residues" evidence="12">
    <location>
        <begin position="224"/>
        <end position="238"/>
    </location>
</feature>
<feature type="compositionally biased region" description="Polar residues" evidence="12">
    <location>
        <begin position="84"/>
        <end position="106"/>
    </location>
</feature>
<dbReference type="GO" id="GO:0006612">
    <property type="term" value="P:protein targeting to membrane"/>
    <property type="evidence" value="ECO:0007669"/>
    <property type="project" value="TreeGrafter"/>
</dbReference>
<dbReference type="Proteomes" id="UP000033540">
    <property type="component" value="Unassembled WGS sequence"/>
</dbReference>
<feature type="transmembrane region" description="Helical" evidence="11">
    <location>
        <begin position="454"/>
        <end position="479"/>
    </location>
</feature>
<dbReference type="InterPro" id="IPR001594">
    <property type="entry name" value="Palmitoyltrfase_DHHC"/>
</dbReference>
<feature type="compositionally biased region" description="Polar residues" evidence="12">
    <location>
        <begin position="180"/>
        <end position="191"/>
    </location>
</feature>
<feature type="region of interest" description="Disordered" evidence="12">
    <location>
        <begin position="204"/>
        <end position="277"/>
    </location>
</feature>
<dbReference type="EC" id="2.3.1.225" evidence="11"/>
<feature type="transmembrane region" description="Helical" evidence="11">
    <location>
        <begin position="499"/>
        <end position="521"/>
    </location>
</feature>
<gene>
    <name evidence="14" type="ORF">P875_00109036</name>
</gene>
<dbReference type="PANTHER" id="PTHR22883:SF43">
    <property type="entry name" value="PALMITOYLTRANSFERASE APP"/>
    <property type="match status" value="1"/>
</dbReference>
<dbReference type="InterPro" id="IPR039859">
    <property type="entry name" value="PFA4/ZDH16/20/ERF2-like"/>
</dbReference>
<keyword evidence="6" id="KW-0564">Palmitate</keyword>
<evidence type="ECO:0000256" key="8">
    <source>
        <dbReference type="ARBA" id="ARBA00023315"/>
    </source>
</evidence>
<keyword evidence="8 11" id="KW-0012">Acyltransferase</keyword>
<dbReference type="PANTHER" id="PTHR22883">
    <property type="entry name" value="ZINC FINGER DHHC DOMAIN CONTAINING PROTEIN"/>
    <property type="match status" value="1"/>
</dbReference>
<sequence length="612" mass="67715">MAFSSANSETSDAPHLGPTHHALGIPRPPSVGGISSRVTEDIASEDGDQSQSNTGVSSHAPHRSRPSVSSRPGPPPVRSSIISQATNRPGSSNSRLSRSHIPSLTAQGFFRPLSSQRLQAHRGRPMTKGTESSEDWVDHASQNRRSLISNSTLAQSSIPQEQEAPPSRGTEFTDPIIPDRNTSNASPIGNTTALSIGESAKLLRDKERHNQPSQPHLNLGVGAPSQNGHDISQRSPLSFLSPPDRNGGQEHRDSRNHERLSSAGSSPGSIEKQSRTVSKSRLGKNYEYFLGNTIFCGGGRFQNSRDKPVNVATGVLVVVPSALFFGFSAPWLWHNISPAIPILFAYLFYLCFSSFLHASVVDPGIIPRNLHSMPPPDPSDDPLAIGPPTNDWVMVKLATSEVAAMDVPVKFCKTCNIWRPPRCYHCRVCDNCIETLDHHCVWLNNCVGRRNYRYFFTFVGSSTLLALFLIGASLAHILVYRSREGVSFNDAIDKWRVPWAMVLYGAVAAPYPASLWAYHLFLVGRGETTREYLNSHKFAKADRHRPFTQGNILRNWISVFGRPRPPTYMQFKKPYHEGDQRLSMVKRKYLPRDVEAQAGIEMQHVPSDQPQD</sequence>
<keyword evidence="3 11" id="KW-0812">Transmembrane</keyword>
<evidence type="ECO:0000256" key="1">
    <source>
        <dbReference type="ARBA" id="ARBA00004127"/>
    </source>
</evidence>
<keyword evidence="4 11" id="KW-1133">Transmembrane helix</keyword>
<evidence type="ECO:0000256" key="7">
    <source>
        <dbReference type="ARBA" id="ARBA00023288"/>
    </source>
</evidence>
<comment type="domain">
    <text evidence="11">The DHHC domain is required for palmitoyltransferase activity.</text>
</comment>
<evidence type="ECO:0000256" key="5">
    <source>
        <dbReference type="ARBA" id="ARBA00023136"/>
    </source>
</evidence>
<dbReference type="OrthoDB" id="9909019at2759"/>
<dbReference type="Pfam" id="PF01529">
    <property type="entry name" value="DHHC"/>
    <property type="match status" value="1"/>
</dbReference>
<feature type="compositionally biased region" description="Polar residues" evidence="12">
    <location>
        <begin position="143"/>
        <end position="160"/>
    </location>
</feature>
<organism evidence="14 15">
    <name type="scientific">Aspergillus parasiticus (strain ATCC 56775 / NRRL 5862 / SRRC 143 / SU-1)</name>
    <dbReference type="NCBI Taxonomy" id="1403190"/>
    <lineage>
        <taxon>Eukaryota</taxon>
        <taxon>Fungi</taxon>
        <taxon>Dikarya</taxon>
        <taxon>Ascomycota</taxon>
        <taxon>Pezizomycotina</taxon>
        <taxon>Eurotiomycetes</taxon>
        <taxon>Eurotiomycetidae</taxon>
        <taxon>Eurotiales</taxon>
        <taxon>Aspergillaceae</taxon>
        <taxon>Aspergillus</taxon>
        <taxon>Aspergillus subgen. Circumdati</taxon>
    </lineage>
</organism>
<evidence type="ECO:0000256" key="12">
    <source>
        <dbReference type="SAM" id="MobiDB-lite"/>
    </source>
</evidence>
<evidence type="ECO:0000256" key="11">
    <source>
        <dbReference type="RuleBase" id="RU079119"/>
    </source>
</evidence>
<comment type="catalytic activity">
    <reaction evidence="10 11">
        <text>L-cysteinyl-[protein] + hexadecanoyl-CoA = S-hexadecanoyl-L-cysteinyl-[protein] + CoA</text>
        <dbReference type="Rhea" id="RHEA:36683"/>
        <dbReference type="Rhea" id="RHEA-COMP:10131"/>
        <dbReference type="Rhea" id="RHEA-COMP:11032"/>
        <dbReference type="ChEBI" id="CHEBI:29950"/>
        <dbReference type="ChEBI" id="CHEBI:57287"/>
        <dbReference type="ChEBI" id="CHEBI:57379"/>
        <dbReference type="ChEBI" id="CHEBI:74151"/>
        <dbReference type="EC" id="2.3.1.225"/>
    </reaction>
</comment>
<keyword evidence="7" id="KW-0449">Lipoprotein</keyword>
<comment type="caution">
    <text evidence="14">The sequence shown here is derived from an EMBL/GenBank/DDBJ whole genome shotgun (WGS) entry which is preliminary data.</text>
</comment>
<feature type="domain" description="Palmitoyltransferase DHHC" evidence="13">
    <location>
        <begin position="410"/>
        <end position="535"/>
    </location>
</feature>
<reference evidence="14 15" key="1">
    <citation type="submission" date="2015-02" db="EMBL/GenBank/DDBJ databases">
        <title>Draft genome sequence of Aspergillus parasiticus SU-1.</title>
        <authorList>
            <person name="Yu J."/>
            <person name="Fedorova N."/>
            <person name="Yin Y."/>
            <person name="Losada L."/>
            <person name="Zafar N."/>
            <person name="Taujale R."/>
            <person name="Ehrlich K.C."/>
            <person name="Bhatnagar D."/>
            <person name="Cleveland T.E."/>
            <person name="Bennett J.W."/>
            <person name="Nierman W.C."/>
        </authorList>
    </citation>
    <scope>NUCLEOTIDE SEQUENCE [LARGE SCALE GENOMIC DNA]</scope>
    <source>
        <strain evidence="15">ATCC 56775 / NRRL 5862 / SRRC 143 / SU-1</strain>
    </source>
</reference>
<accession>A0A0F0IPE6</accession>
<dbReference type="GO" id="GO:0005794">
    <property type="term" value="C:Golgi apparatus"/>
    <property type="evidence" value="ECO:0007669"/>
    <property type="project" value="TreeGrafter"/>
</dbReference>
<dbReference type="EMBL" id="JZEE01000161">
    <property type="protein sequence ID" value="KJK67758.1"/>
    <property type="molecule type" value="Genomic_DNA"/>
</dbReference>
<evidence type="ECO:0000256" key="10">
    <source>
        <dbReference type="ARBA" id="ARBA00048048"/>
    </source>
</evidence>
<dbReference type="GO" id="GO:0005783">
    <property type="term" value="C:endoplasmic reticulum"/>
    <property type="evidence" value="ECO:0007669"/>
    <property type="project" value="TreeGrafter"/>
</dbReference>
<dbReference type="AlphaFoldDB" id="A0A0F0IPE6"/>
<keyword evidence="2 11" id="KW-0808">Transferase</keyword>
<evidence type="ECO:0000256" key="2">
    <source>
        <dbReference type="ARBA" id="ARBA00022679"/>
    </source>
</evidence>
<evidence type="ECO:0000313" key="15">
    <source>
        <dbReference type="Proteomes" id="UP000033540"/>
    </source>
</evidence>
<comment type="subcellular location">
    <subcellularLocation>
        <location evidence="1">Endomembrane system</location>
        <topology evidence="1">Multi-pass membrane protein</topology>
    </subcellularLocation>
</comment>
<feature type="compositionally biased region" description="Polar residues" evidence="12">
    <location>
        <begin position="1"/>
        <end position="11"/>
    </location>
</feature>
<keyword evidence="5 11" id="KW-0472">Membrane</keyword>
<protein>
    <recommendedName>
        <fullName evidence="11">Palmitoyltransferase</fullName>
        <ecNumber evidence="11">2.3.1.225</ecNumber>
    </recommendedName>
</protein>
<dbReference type="STRING" id="1403190.A0A0F0IPE6"/>
<feature type="transmembrane region" description="Helical" evidence="11">
    <location>
        <begin position="309"/>
        <end position="333"/>
    </location>
</feature>
<evidence type="ECO:0000259" key="13">
    <source>
        <dbReference type="Pfam" id="PF01529"/>
    </source>
</evidence>
<feature type="region of interest" description="Disordered" evidence="12">
    <location>
        <begin position="1"/>
        <end position="191"/>
    </location>
</feature>
<evidence type="ECO:0000256" key="9">
    <source>
        <dbReference type="ARBA" id="ARBA00023463"/>
    </source>
</evidence>
<evidence type="ECO:0000256" key="4">
    <source>
        <dbReference type="ARBA" id="ARBA00022989"/>
    </source>
</evidence>